<evidence type="ECO:0000256" key="4">
    <source>
        <dbReference type="ARBA" id="ARBA00023163"/>
    </source>
</evidence>
<evidence type="ECO:0000256" key="1">
    <source>
        <dbReference type="ARBA" id="ARBA00009437"/>
    </source>
</evidence>
<sequence length="296" mass="32516">MDIKQAQLFMHLAASLNFARTSEQMFVSPSTLSRAIQRLEQELDVQLFVRDTRTVALTKEGKTVLTFVRQYLDAWHQLQGDLSSGQGELQGSIRLFCTVTASYSHLPAILDKFRVLCPKADIQLTTGDAASALERLKHDEVDIALAAKPAHLPANMLFHSIAKLPVSLAAPTIPCKVNDLLSKNPIPWPDIPLIAPAHGPAAERFEKWLQAEGFQPHIVAMVDGHEAMASMVALGSGIAVLADVVVQHSPVADRVRLLDSHYRFEPFDLGICYLAKRSKDPLLQAFCQLASPPTGR</sequence>
<comment type="caution">
    <text evidence="6">The sequence shown here is derived from an EMBL/GenBank/DDBJ whole genome shotgun (WGS) entry which is preliminary data.</text>
</comment>
<dbReference type="Proteomes" id="UP001336314">
    <property type="component" value="Unassembled WGS sequence"/>
</dbReference>
<dbReference type="EMBL" id="JAUHLI010000009">
    <property type="protein sequence ID" value="MEE2001839.1"/>
    <property type="molecule type" value="Genomic_DNA"/>
</dbReference>
<dbReference type="InterPro" id="IPR036388">
    <property type="entry name" value="WH-like_DNA-bd_sf"/>
</dbReference>
<keyword evidence="3" id="KW-0238">DNA-binding</keyword>
<dbReference type="RefSeq" id="WP_330128928.1">
    <property type="nucleotide sequence ID" value="NZ_JAUHLI010000009.1"/>
</dbReference>
<dbReference type="InterPro" id="IPR036390">
    <property type="entry name" value="WH_DNA-bd_sf"/>
</dbReference>
<dbReference type="PANTHER" id="PTHR30126">
    <property type="entry name" value="HTH-TYPE TRANSCRIPTIONAL REGULATOR"/>
    <property type="match status" value="1"/>
</dbReference>
<protein>
    <submittedName>
        <fullName evidence="6">HTH-type transcriptional activator IlvY</fullName>
    </submittedName>
</protein>
<dbReference type="PROSITE" id="PS50931">
    <property type="entry name" value="HTH_LYSR"/>
    <property type="match status" value="1"/>
</dbReference>
<feature type="domain" description="HTH lysR-type" evidence="5">
    <location>
        <begin position="1"/>
        <end position="58"/>
    </location>
</feature>
<evidence type="ECO:0000256" key="3">
    <source>
        <dbReference type="ARBA" id="ARBA00023125"/>
    </source>
</evidence>
<gene>
    <name evidence="6" type="primary">ilvY</name>
    <name evidence="6" type="ORF">QWY20_10285</name>
</gene>
<dbReference type="PANTHER" id="PTHR30126:SF81">
    <property type="entry name" value="HTH-TYPE TRANSCRIPTIONAL REGULATOR ILVY"/>
    <property type="match status" value="1"/>
</dbReference>
<keyword evidence="4" id="KW-0804">Transcription</keyword>
<keyword evidence="7" id="KW-1185">Reference proteome</keyword>
<dbReference type="Pfam" id="PF03466">
    <property type="entry name" value="LysR_substrate"/>
    <property type="match status" value="1"/>
</dbReference>
<dbReference type="InterPro" id="IPR005119">
    <property type="entry name" value="LysR_subst-bd"/>
</dbReference>
<dbReference type="InterPro" id="IPR000847">
    <property type="entry name" value="LysR_HTH_N"/>
</dbReference>
<proteinExistence type="inferred from homology"/>
<evidence type="ECO:0000256" key="2">
    <source>
        <dbReference type="ARBA" id="ARBA00023015"/>
    </source>
</evidence>
<comment type="similarity">
    <text evidence="1">Belongs to the LysR transcriptional regulatory family.</text>
</comment>
<evidence type="ECO:0000313" key="7">
    <source>
        <dbReference type="Proteomes" id="UP001336314"/>
    </source>
</evidence>
<evidence type="ECO:0000313" key="6">
    <source>
        <dbReference type="EMBL" id="MEE2001839.1"/>
    </source>
</evidence>
<dbReference type="SUPFAM" id="SSF46785">
    <property type="entry name" value="Winged helix' DNA-binding domain"/>
    <property type="match status" value="1"/>
</dbReference>
<dbReference type="Pfam" id="PF00126">
    <property type="entry name" value="HTH_1"/>
    <property type="match status" value="1"/>
</dbReference>
<organism evidence="6 7">
    <name type="scientific">Alkalimonas cellulosilytica</name>
    <dbReference type="NCBI Taxonomy" id="3058395"/>
    <lineage>
        <taxon>Bacteria</taxon>
        <taxon>Pseudomonadati</taxon>
        <taxon>Pseudomonadota</taxon>
        <taxon>Gammaproteobacteria</taxon>
        <taxon>Alkalimonas</taxon>
    </lineage>
</organism>
<accession>A0ABU7J5P6</accession>
<name>A0ABU7J5P6_9GAMM</name>
<evidence type="ECO:0000259" key="5">
    <source>
        <dbReference type="PROSITE" id="PS50931"/>
    </source>
</evidence>
<dbReference type="SUPFAM" id="SSF53850">
    <property type="entry name" value="Periplasmic binding protein-like II"/>
    <property type="match status" value="1"/>
</dbReference>
<keyword evidence="2" id="KW-0805">Transcription regulation</keyword>
<dbReference type="Gene3D" id="3.40.190.10">
    <property type="entry name" value="Periplasmic binding protein-like II"/>
    <property type="match status" value="2"/>
</dbReference>
<dbReference type="NCBIfam" id="NF008722">
    <property type="entry name" value="PRK11716.1"/>
    <property type="match status" value="1"/>
</dbReference>
<reference evidence="6 7" key="1">
    <citation type="submission" date="2023-07" db="EMBL/GenBank/DDBJ databases">
        <title>Alkalimonas sp., MEB108 novel, alkaliphilic bacterium isolated from Lonar Lake, India.</title>
        <authorList>
            <person name="Joshi A."/>
            <person name="Thite S."/>
        </authorList>
    </citation>
    <scope>NUCLEOTIDE SEQUENCE [LARGE SCALE GENOMIC DNA]</scope>
    <source>
        <strain evidence="6 7">MEB108</strain>
    </source>
</reference>
<dbReference type="Gene3D" id="1.10.10.10">
    <property type="entry name" value="Winged helix-like DNA-binding domain superfamily/Winged helix DNA-binding domain"/>
    <property type="match status" value="1"/>
</dbReference>